<dbReference type="InterPro" id="IPR051797">
    <property type="entry name" value="TrmB-like"/>
</dbReference>
<feature type="domain" description="HTH luxR-type" evidence="1">
    <location>
        <begin position="256"/>
        <end position="313"/>
    </location>
</feature>
<reference evidence="2 3" key="1">
    <citation type="submission" date="2018-10" db="EMBL/GenBank/DDBJ databases">
        <title>Sequencing the genomes of 1000 actinobacteria strains.</title>
        <authorList>
            <person name="Klenk H.-P."/>
        </authorList>
    </citation>
    <scope>NUCLEOTIDE SEQUENCE [LARGE SCALE GENOMIC DNA]</scope>
    <source>
        <strain evidence="2 3">DSM 43911</strain>
    </source>
</reference>
<dbReference type="GO" id="GO:0003677">
    <property type="term" value="F:DNA binding"/>
    <property type="evidence" value="ECO:0007669"/>
    <property type="project" value="InterPro"/>
</dbReference>
<name>A0A495XIV6_9PSEU</name>
<evidence type="ECO:0000313" key="2">
    <source>
        <dbReference type="EMBL" id="RKT74310.1"/>
    </source>
</evidence>
<dbReference type="GO" id="GO:0006355">
    <property type="term" value="P:regulation of DNA-templated transcription"/>
    <property type="evidence" value="ECO:0007669"/>
    <property type="project" value="InterPro"/>
</dbReference>
<evidence type="ECO:0000313" key="3">
    <source>
        <dbReference type="Proteomes" id="UP000272729"/>
    </source>
</evidence>
<dbReference type="Proteomes" id="UP000272729">
    <property type="component" value="Unassembled WGS sequence"/>
</dbReference>
<dbReference type="OrthoDB" id="5932488at2"/>
<dbReference type="SMART" id="SM00421">
    <property type="entry name" value="HTH_LUXR"/>
    <property type="match status" value="1"/>
</dbReference>
<dbReference type="InterPro" id="IPR000792">
    <property type="entry name" value="Tscrpt_reg_LuxR_C"/>
</dbReference>
<organism evidence="2 3">
    <name type="scientific">Saccharothrix variisporea</name>
    <dbReference type="NCBI Taxonomy" id="543527"/>
    <lineage>
        <taxon>Bacteria</taxon>
        <taxon>Bacillati</taxon>
        <taxon>Actinomycetota</taxon>
        <taxon>Actinomycetes</taxon>
        <taxon>Pseudonocardiales</taxon>
        <taxon>Pseudonocardiaceae</taxon>
        <taxon>Saccharothrix</taxon>
    </lineage>
</organism>
<dbReference type="SUPFAM" id="SSF46894">
    <property type="entry name" value="C-terminal effector domain of the bipartite response regulators"/>
    <property type="match status" value="1"/>
</dbReference>
<accession>A0A495XIV6</accession>
<dbReference type="RefSeq" id="WP_121228757.1">
    <property type="nucleotide sequence ID" value="NZ_JBIUBA010000003.1"/>
</dbReference>
<evidence type="ECO:0000259" key="1">
    <source>
        <dbReference type="SMART" id="SM00421"/>
    </source>
</evidence>
<gene>
    <name evidence="2" type="ORF">DFJ66_7654</name>
</gene>
<dbReference type="EMBL" id="RBXR01000001">
    <property type="protein sequence ID" value="RKT74310.1"/>
    <property type="molecule type" value="Genomic_DNA"/>
</dbReference>
<proteinExistence type="predicted"/>
<protein>
    <recommendedName>
        <fullName evidence="1">HTH luxR-type domain-containing protein</fullName>
    </recommendedName>
</protein>
<dbReference type="PANTHER" id="PTHR34293:SF1">
    <property type="entry name" value="HTH-TYPE TRANSCRIPTIONAL REGULATOR TRMBL2"/>
    <property type="match status" value="1"/>
</dbReference>
<dbReference type="AlphaFoldDB" id="A0A495XIV6"/>
<dbReference type="PANTHER" id="PTHR34293">
    <property type="entry name" value="HTH-TYPE TRANSCRIPTIONAL REGULATOR TRMBL2"/>
    <property type="match status" value="1"/>
</dbReference>
<sequence>MQTTGSGLIEVSHALNLTSLGLTVDQERVYRHLLRSPGEVPADLSGVDVRAVLDQLRDLEVVDDLHHPAPPAVVVDRLIRRRVEQTSRELHRLSSAWVMVRDLVEEQLRGRPVELVERIEGGDSVNRRVWHLASTATETMNMKTRPRSRAEPDEKAEQAFHRRLATGLTSRTLVPAASLDDPTQRAYALRQHAAGDHHRVSDHHTRQLLIIDRSVAFVQLDPADQWAGAVEIRQPGIVATLVESFEAAWTRARELDVPLTTIERQVLRSLAQYDKDEAAARALNISLRKYRAHVADVMTRLGATTRFQAGLLAKDRGWL</sequence>
<dbReference type="InterPro" id="IPR036388">
    <property type="entry name" value="WH-like_DNA-bd_sf"/>
</dbReference>
<keyword evidence="3" id="KW-1185">Reference proteome</keyword>
<dbReference type="InterPro" id="IPR016032">
    <property type="entry name" value="Sig_transdc_resp-reg_C-effctor"/>
</dbReference>
<comment type="caution">
    <text evidence="2">The sequence shown here is derived from an EMBL/GenBank/DDBJ whole genome shotgun (WGS) entry which is preliminary data.</text>
</comment>
<dbReference type="Gene3D" id="1.10.10.10">
    <property type="entry name" value="Winged helix-like DNA-binding domain superfamily/Winged helix DNA-binding domain"/>
    <property type="match status" value="1"/>
</dbReference>